<dbReference type="EMBL" id="JAGRQC010000001">
    <property type="protein sequence ID" value="MBR0551850.1"/>
    <property type="molecule type" value="Genomic_DNA"/>
</dbReference>
<sequence length="179" mass="18952">MALGNATAPRADGELDLEQLQTLDDELLSEQRGGFTVDGMDISLGAEFRTYLDGELALLTTINWQDGPPERTEWVSAVLSKATAEQLQAGLLNTGSITMKVGDQSVYLANDGQTALAHKTDGGLQNILINTANNANIRQEADLQLDISGYDGFRSDVVSASAIAGISRTVDQGLIGALN</sequence>
<reference evidence="1" key="1">
    <citation type="submission" date="2021-04" db="EMBL/GenBank/DDBJ databases">
        <title>Ouciella asimina sp. nov., isolated from the surface seawater in the hydrothermal field of Okinawa Trough.</title>
        <authorList>
            <person name="Shuang W."/>
        </authorList>
    </citation>
    <scope>NUCLEOTIDE SEQUENCE</scope>
    <source>
        <strain evidence="1">LXI357</strain>
    </source>
</reference>
<evidence type="ECO:0000313" key="1">
    <source>
        <dbReference type="EMBL" id="MBR0551850.1"/>
    </source>
</evidence>
<dbReference type="Proteomes" id="UP000676996">
    <property type="component" value="Unassembled WGS sequence"/>
</dbReference>
<dbReference type="AlphaFoldDB" id="A0A8T4IBB2"/>
<accession>A0A8T4IBB2</accession>
<organism evidence="1 2">
    <name type="scientific">Stakelama marina</name>
    <dbReference type="NCBI Taxonomy" id="2826939"/>
    <lineage>
        <taxon>Bacteria</taxon>
        <taxon>Pseudomonadati</taxon>
        <taxon>Pseudomonadota</taxon>
        <taxon>Alphaproteobacteria</taxon>
        <taxon>Sphingomonadales</taxon>
        <taxon>Sphingomonadaceae</taxon>
        <taxon>Stakelama</taxon>
    </lineage>
</organism>
<gene>
    <name evidence="1" type="ORF">J7S20_04950</name>
</gene>
<comment type="caution">
    <text evidence="1">The sequence shown here is derived from an EMBL/GenBank/DDBJ whole genome shotgun (WGS) entry which is preliminary data.</text>
</comment>
<dbReference type="RefSeq" id="WP_284053110.1">
    <property type="nucleotide sequence ID" value="NZ_JAGRQC010000001.1"/>
</dbReference>
<proteinExistence type="predicted"/>
<protein>
    <submittedName>
        <fullName evidence="1">Uncharacterized protein</fullName>
    </submittedName>
</protein>
<name>A0A8T4IBB2_9SPHN</name>
<keyword evidence="2" id="KW-1185">Reference proteome</keyword>
<evidence type="ECO:0000313" key="2">
    <source>
        <dbReference type="Proteomes" id="UP000676996"/>
    </source>
</evidence>